<evidence type="ECO:0000256" key="4">
    <source>
        <dbReference type="ARBA" id="ARBA00022692"/>
    </source>
</evidence>
<dbReference type="CDD" id="cd06261">
    <property type="entry name" value="TM_PBP2"/>
    <property type="match status" value="1"/>
</dbReference>
<organism evidence="9 10">
    <name type="scientific">Camelliibacillus cellulosilyticus</name>
    <dbReference type="NCBI Taxonomy" id="2174486"/>
    <lineage>
        <taxon>Bacteria</taxon>
        <taxon>Bacillati</taxon>
        <taxon>Bacillota</taxon>
        <taxon>Bacilli</taxon>
        <taxon>Bacillales</taxon>
        <taxon>Sporolactobacillaceae</taxon>
        <taxon>Camelliibacillus</taxon>
    </lineage>
</organism>
<feature type="transmembrane region" description="Helical" evidence="7">
    <location>
        <begin position="136"/>
        <end position="159"/>
    </location>
</feature>
<evidence type="ECO:0000313" key="10">
    <source>
        <dbReference type="Proteomes" id="UP001596022"/>
    </source>
</evidence>
<keyword evidence="3 7" id="KW-0813">Transport</keyword>
<accession>A0ABV9GNX4</accession>
<name>A0ABV9GNX4_9BACL</name>
<dbReference type="InterPro" id="IPR035906">
    <property type="entry name" value="MetI-like_sf"/>
</dbReference>
<dbReference type="Proteomes" id="UP001596022">
    <property type="component" value="Unassembled WGS sequence"/>
</dbReference>
<evidence type="ECO:0000256" key="1">
    <source>
        <dbReference type="ARBA" id="ARBA00004141"/>
    </source>
</evidence>
<dbReference type="SUPFAM" id="SSF161098">
    <property type="entry name" value="MetI-like"/>
    <property type="match status" value="1"/>
</dbReference>
<dbReference type="NCBIfam" id="TIGR01097">
    <property type="entry name" value="PhnE"/>
    <property type="match status" value="1"/>
</dbReference>
<evidence type="ECO:0000259" key="8">
    <source>
        <dbReference type="PROSITE" id="PS50928"/>
    </source>
</evidence>
<evidence type="ECO:0000256" key="2">
    <source>
        <dbReference type="ARBA" id="ARBA00004196"/>
    </source>
</evidence>
<evidence type="ECO:0000313" key="9">
    <source>
        <dbReference type="EMBL" id="MFC4619943.1"/>
    </source>
</evidence>
<reference evidence="10" key="1">
    <citation type="journal article" date="2019" name="Int. J. Syst. Evol. Microbiol.">
        <title>The Global Catalogue of Microorganisms (GCM) 10K type strain sequencing project: providing services to taxonomists for standard genome sequencing and annotation.</title>
        <authorList>
            <consortium name="The Broad Institute Genomics Platform"/>
            <consortium name="The Broad Institute Genome Sequencing Center for Infectious Disease"/>
            <person name="Wu L."/>
            <person name="Ma J."/>
        </authorList>
    </citation>
    <scope>NUCLEOTIDE SEQUENCE [LARGE SCALE GENOMIC DNA]</scope>
    <source>
        <strain evidence="10">CGMCC 1.16306</strain>
    </source>
</reference>
<dbReference type="RefSeq" id="WP_376847037.1">
    <property type="nucleotide sequence ID" value="NZ_JBHSFW010000014.1"/>
</dbReference>
<keyword evidence="5 7" id="KW-1133">Transmembrane helix</keyword>
<evidence type="ECO:0000256" key="3">
    <source>
        <dbReference type="ARBA" id="ARBA00022448"/>
    </source>
</evidence>
<feature type="transmembrane region" description="Helical" evidence="7">
    <location>
        <begin position="24"/>
        <end position="42"/>
    </location>
</feature>
<dbReference type="Pfam" id="PF00528">
    <property type="entry name" value="BPD_transp_1"/>
    <property type="match status" value="1"/>
</dbReference>
<gene>
    <name evidence="9" type="primary">phnE</name>
    <name evidence="9" type="ORF">ACFO4N_14615</name>
</gene>
<comment type="caution">
    <text evidence="9">The sequence shown here is derived from an EMBL/GenBank/DDBJ whole genome shotgun (WGS) entry which is preliminary data.</text>
</comment>
<dbReference type="PANTHER" id="PTHR30043">
    <property type="entry name" value="PHOSPHONATES TRANSPORT SYSTEM PERMEASE PROTEIN"/>
    <property type="match status" value="1"/>
</dbReference>
<dbReference type="PROSITE" id="PS50928">
    <property type="entry name" value="ABC_TM1"/>
    <property type="match status" value="1"/>
</dbReference>
<dbReference type="PANTHER" id="PTHR30043:SF8">
    <property type="entry name" value="ABC TRANSPORTER, PERMEASE PROTEIN CC0363, PUTATIVE-RELATED"/>
    <property type="match status" value="1"/>
</dbReference>
<evidence type="ECO:0000256" key="6">
    <source>
        <dbReference type="ARBA" id="ARBA00023136"/>
    </source>
</evidence>
<comment type="subcellular location">
    <subcellularLocation>
        <location evidence="2">Cell envelope</location>
    </subcellularLocation>
    <subcellularLocation>
        <location evidence="7">Cell membrane</location>
        <topology evidence="7">Multi-pass membrane protein</topology>
    </subcellularLocation>
    <subcellularLocation>
        <location evidence="1">Membrane</location>
        <topology evidence="1">Multi-pass membrane protein</topology>
    </subcellularLocation>
</comment>
<feature type="transmembrane region" description="Helical" evidence="7">
    <location>
        <begin position="220"/>
        <end position="240"/>
    </location>
</feature>
<feature type="domain" description="ABC transmembrane type-1" evidence="8">
    <location>
        <begin position="84"/>
        <end position="267"/>
    </location>
</feature>
<dbReference type="InterPro" id="IPR005769">
    <property type="entry name" value="PhnE/PtxC"/>
</dbReference>
<keyword evidence="6 7" id="KW-0472">Membrane</keyword>
<feature type="transmembrane region" description="Helical" evidence="7">
    <location>
        <begin position="88"/>
        <end position="108"/>
    </location>
</feature>
<proteinExistence type="inferred from homology"/>
<keyword evidence="4 7" id="KW-0812">Transmembrane</keyword>
<dbReference type="EMBL" id="JBHSFW010000014">
    <property type="protein sequence ID" value="MFC4619943.1"/>
    <property type="molecule type" value="Genomic_DNA"/>
</dbReference>
<evidence type="ECO:0000256" key="5">
    <source>
        <dbReference type="ARBA" id="ARBA00022989"/>
    </source>
</evidence>
<dbReference type="InterPro" id="IPR000515">
    <property type="entry name" value="MetI-like"/>
</dbReference>
<evidence type="ECO:0000256" key="7">
    <source>
        <dbReference type="RuleBase" id="RU363032"/>
    </source>
</evidence>
<dbReference type="Gene3D" id="1.10.3720.10">
    <property type="entry name" value="MetI-like"/>
    <property type="match status" value="1"/>
</dbReference>
<comment type="similarity">
    <text evidence="7">Belongs to the binding-protein-dependent transport system permease family.</text>
</comment>
<protein>
    <submittedName>
        <fullName evidence="9">Phosphonate ABC transporter, permease protein PhnE</fullName>
    </submittedName>
</protein>
<feature type="transmembrane region" description="Helical" evidence="7">
    <location>
        <begin position="246"/>
        <end position="266"/>
    </location>
</feature>
<keyword evidence="10" id="KW-1185">Reference proteome</keyword>
<sequence length="275" mass="29837">MSNGPQVQTAIPQHIQKQRVRRRIKNLVIAAIVILIYIWAFYGMKDFHIGPNAASSLKAIGNGIIHPEWGYFLEPGGEDLFHGLIDTLAIAVLGTIISAILCVPFAFWSARNMSRSRWVSSTGKFVLSAIRVFPELIMALIFIAAVGLGPFAGILALGFHSVGMLGKLFGESIENMDLSPREALIASGANRVQTLWFAVIPQVLPSFLSYTLYRFELSVRAATILGIVGAGGIGAPLIFALQGHTWARVGIILIGIVVMVTIIDYISGAIRKRLV</sequence>